<dbReference type="NCBIfam" id="TIGR03986">
    <property type="entry name" value="TIGR03986 family CRISPR-associated RAMP protein"/>
    <property type="match status" value="1"/>
</dbReference>
<feature type="compositionally biased region" description="Basic and acidic residues" evidence="2">
    <location>
        <begin position="611"/>
        <end position="623"/>
    </location>
</feature>
<dbReference type="RefSeq" id="WP_138748933.1">
    <property type="nucleotide sequence ID" value="NZ_VCLB01000007.1"/>
</dbReference>
<evidence type="ECO:0000313" key="4">
    <source>
        <dbReference type="EMBL" id="TNB47100.1"/>
    </source>
</evidence>
<feature type="compositionally biased region" description="Basic and acidic residues" evidence="2">
    <location>
        <begin position="543"/>
        <end position="560"/>
    </location>
</feature>
<dbReference type="InterPro" id="IPR005537">
    <property type="entry name" value="RAMP_III_fam"/>
</dbReference>
<name>A0A5C4JP91_9HYPH</name>
<feature type="region of interest" description="Disordered" evidence="2">
    <location>
        <begin position="773"/>
        <end position="803"/>
    </location>
</feature>
<feature type="domain" description="CRISPR type III-associated protein" evidence="3">
    <location>
        <begin position="136"/>
        <end position="191"/>
    </location>
</feature>
<comment type="caution">
    <text evidence="4">The sequence shown here is derived from an EMBL/GenBank/DDBJ whole genome shotgun (WGS) entry which is preliminary data.</text>
</comment>
<protein>
    <submittedName>
        <fullName evidence="4">TIGR03986 family CRISPR-associated RAMP protein</fullName>
    </submittedName>
</protein>
<evidence type="ECO:0000256" key="1">
    <source>
        <dbReference type="ARBA" id="ARBA00023118"/>
    </source>
</evidence>
<keyword evidence="5" id="KW-1185">Reference proteome</keyword>
<evidence type="ECO:0000259" key="3">
    <source>
        <dbReference type="Pfam" id="PF03787"/>
    </source>
</evidence>
<organism evidence="4 5">
    <name type="scientific">Martelella lutilitoris</name>
    <dbReference type="NCBI Taxonomy" id="2583532"/>
    <lineage>
        <taxon>Bacteria</taxon>
        <taxon>Pseudomonadati</taxon>
        <taxon>Pseudomonadota</taxon>
        <taxon>Alphaproteobacteria</taxon>
        <taxon>Hyphomicrobiales</taxon>
        <taxon>Aurantimonadaceae</taxon>
        <taxon>Martelella</taxon>
    </lineage>
</organism>
<gene>
    <name evidence="4" type="ORF">FF124_13020</name>
</gene>
<dbReference type="OrthoDB" id="5362408at2"/>
<reference evidence="4 5" key="1">
    <citation type="submission" date="2019-06" db="EMBL/GenBank/DDBJ databases">
        <title>Martelella lutilitoris sp. nov., isolated from a tidal mudflat.</title>
        <authorList>
            <person name="Kim Y.-J."/>
        </authorList>
    </citation>
    <scope>NUCLEOTIDE SEQUENCE [LARGE SCALE GENOMIC DNA]</scope>
    <source>
        <strain evidence="4 5">GH2-6</strain>
    </source>
</reference>
<dbReference type="InterPro" id="IPR023825">
    <property type="entry name" value="CRISPR-assoc_RAMP_BGP1436"/>
</dbReference>
<accession>A0A5C4JP91</accession>
<evidence type="ECO:0000313" key="5">
    <source>
        <dbReference type="Proteomes" id="UP000307874"/>
    </source>
</evidence>
<feature type="region of interest" description="Disordered" evidence="2">
    <location>
        <begin position="585"/>
        <end position="623"/>
    </location>
</feature>
<sequence length="803" mass="90231">MSRTGKLLIIDPDPEEPVFEIDTGVERLKVDWDFDGTGFSDGELVTFDDPVSGGGARKMAMNIRKIGQHNAAADRNARQGNRSAAPRQRTTLRDFHNPYNFIPAPEPKNAAGLGQKHPAGHHAWIDGLWSGDFDVTMTAMTPLLIPEPFDVEEQNEHKTFRTRVDAEGRPVMPVTAFKGMLRSAYEAVTNSRFAIMDGKERLAYRESTNAARDAADTRFPARVSKKDGKLGLELFIHQNAAGDLKPAHAWLPAFGNETWRQPQTGARVRVNLAYLHYSDVKNGKKIDFDFWRVADLCIAEANGQPTKTATWQSRKHATLSAPILNCPAYVYRTNQNFSTKHDERVFFDDGSYQGPRWVEINAEIEMKWSELVRNYQATNEKVLRDRESSRREPDAYINSRNPALSRHVYDTDGAGSPVLREGMMLYVDVVDPANLSRGIKGLVPVLVSRQLFERSPRDLLPEKLHPAAKIDELSPADRVFGWANEAGDGAYRGQLRIAPITCEKGGVERFGNQNGVSLPLAILGQPKPQQWRFYGARNTAGERYPDGERGPGYREGEGLRGRKVYPHHRGNSKIDGYWDAAKALRDASTDNGPQEREYVRRRPKRQQSRGGQRDSQNRSMKDWVRPGTVFTTRMSFSNLTCEELGALLWLLNLPEDHYHRFGGGKPLGFGSLQVRGEGHFWRAAEKRTAIRSVFGQAKPTGDQPVLTAQFKKAMQGAYGDGKVFESIPFIAAFLKAAKGYDNPVHYPRLEGQQAADGETFRWFQENLKKGERAQSLGRLSGDEGLTAWPDGREKDRGRRGDRR</sequence>
<feature type="compositionally biased region" description="Basic and acidic residues" evidence="2">
    <location>
        <begin position="585"/>
        <end position="600"/>
    </location>
</feature>
<dbReference type="Pfam" id="PF03787">
    <property type="entry name" value="RAMPs"/>
    <property type="match status" value="1"/>
</dbReference>
<feature type="region of interest" description="Disordered" evidence="2">
    <location>
        <begin position="540"/>
        <end position="568"/>
    </location>
</feature>
<dbReference type="AlphaFoldDB" id="A0A5C4JP91"/>
<evidence type="ECO:0000256" key="2">
    <source>
        <dbReference type="SAM" id="MobiDB-lite"/>
    </source>
</evidence>
<dbReference type="Proteomes" id="UP000307874">
    <property type="component" value="Unassembled WGS sequence"/>
</dbReference>
<proteinExistence type="predicted"/>
<feature type="compositionally biased region" description="Basic and acidic residues" evidence="2">
    <location>
        <begin position="790"/>
        <end position="803"/>
    </location>
</feature>
<dbReference type="EMBL" id="VCLB01000007">
    <property type="protein sequence ID" value="TNB47100.1"/>
    <property type="molecule type" value="Genomic_DNA"/>
</dbReference>
<dbReference type="CDD" id="cd09726">
    <property type="entry name" value="RAMP_I_III"/>
    <property type="match status" value="1"/>
</dbReference>
<keyword evidence="1" id="KW-0051">Antiviral defense</keyword>
<feature type="region of interest" description="Disordered" evidence="2">
    <location>
        <begin position="70"/>
        <end position="90"/>
    </location>
</feature>